<evidence type="ECO:0000313" key="4">
    <source>
        <dbReference type="Proteomes" id="UP000775213"/>
    </source>
</evidence>
<dbReference type="PANTHER" id="PTHR47926">
    <property type="entry name" value="PENTATRICOPEPTIDE REPEAT-CONTAINING PROTEIN"/>
    <property type="match status" value="1"/>
</dbReference>
<dbReference type="AlphaFoldDB" id="A0AAV7GZ90"/>
<dbReference type="Pfam" id="PF01535">
    <property type="entry name" value="PPR"/>
    <property type="match status" value="2"/>
</dbReference>
<dbReference type="InterPro" id="IPR011990">
    <property type="entry name" value="TPR-like_helical_dom_sf"/>
</dbReference>
<dbReference type="Pfam" id="PF13041">
    <property type="entry name" value="PPR_2"/>
    <property type="match status" value="1"/>
</dbReference>
<evidence type="ECO:0008006" key="5">
    <source>
        <dbReference type="Google" id="ProtNLM"/>
    </source>
</evidence>
<dbReference type="InterPro" id="IPR002885">
    <property type="entry name" value="PPR_rpt"/>
</dbReference>
<keyword evidence="4" id="KW-1185">Reference proteome</keyword>
<dbReference type="NCBIfam" id="TIGR00756">
    <property type="entry name" value="PPR"/>
    <property type="match status" value="3"/>
</dbReference>
<dbReference type="GO" id="GO:0009451">
    <property type="term" value="P:RNA modification"/>
    <property type="evidence" value="ECO:0007669"/>
    <property type="project" value="InterPro"/>
</dbReference>
<accession>A0AAV7GZ90</accession>
<evidence type="ECO:0000256" key="2">
    <source>
        <dbReference type="PROSITE-ProRule" id="PRU00708"/>
    </source>
</evidence>
<dbReference type="EMBL" id="JAGFBR010000009">
    <property type="protein sequence ID" value="KAH0460938.1"/>
    <property type="molecule type" value="Genomic_DNA"/>
</dbReference>
<gene>
    <name evidence="3" type="ORF">IEQ34_008513</name>
</gene>
<evidence type="ECO:0000256" key="1">
    <source>
        <dbReference type="ARBA" id="ARBA00022737"/>
    </source>
</evidence>
<feature type="repeat" description="PPR" evidence="2">
    <location>
        <begin position="22"/>
        <end position="56"/>
    </location>
</feature>
<reference evidence="3 4" key="1">
    <citation type="journal article" date="2021" name="Hortic Res">
        <title>Chromosome-scale assembly of the Dendrobium chrysotoxum genome enhances the understanding of orchid evolution.</title>
        <authorList>
            <person name="Zhang Y."/>
            <person name="Zhang G.Q."/>
            <person name="Zhang D."/>
            <person name="Liu X.D."/>
            <person name="Xu X.Y."/>
            <person name="Sun W.H."/>
            <person name="Yu X."/>
            <person name="Zhu X."/>
            <person name="Wang Z.W."/>
            <person name="Zhao X."/>
            <person name="Zhong W.Y."/>
            <person name="Chen H."/>
            <person name="Yin W.L."/>
            <person name="Huang T."/>
            <person name="Niu S.C."/>
            <person name="Liu Z.J."/>
        </authorList>
    </citation>
    <scope>NUCLEOTIDE SEQUENCE [LARGE SCALE GENOMIC DNA]</scope>
    <source>
        <strain evidence="3">Lindl</strain>
    </source>
</reference>
<evidence type="ECO:0000313" key="3">
    <source>
        <dbReference type="EMBL" id="KAH0460938.1"/>
    </source>
</evidence>
<protein>
    <recommendedName>
        <fullName evidence="5">Pentatricopeptide repeat-containing protein</fullName>
    </recommendedName>
</protein>
<dbReference type="InterPro" id="IPR046960">
    <property type="entry name" value="PPR_At4g14850-like_plant"/>
</dbReference>
<dbReference type="Proteomes" id="UP000775213">
    <property type="component" value="Unassembled WGS sequence"/>
</dbReference>
<feature type="repeat" description="PPR" evidence="2">
    <location>
        <begin position="189"/>
        <end position="223"/>
    </location>
</feature>
<dbReference type="PROSITE" id="PS51375">
    <property type="entry name" value="PPR"/>
    <property type="match status" value="2"/>
</dbReference>
<sequence>MYAKCGAVDNARKVFDEMPQRDIVSWNSMVRGYSSQGRWDQTSEFLERMRLEGFELNSVTSNTIICGLVYSSNHREALTLISQTRQRKAISALDSVSLLLGLKACSVIRYQTQGKEIHGLAIRSNFDELENIRNALITLYSKCHNIGYARIVHGFEHYLPIANSIVDMYCKSGRVSVAHKVFNMMVGHDKISYTALIAGYSSQRKGIAVRKLINEMISQGSEPDQIMIEVIRSVWSRLRNHVGCLFAWNHSSVAALVQHG</sequence>
<proteinExistence type="predicted"/>
<name>A0AAV7GZ90_DENCH</name>
<keyword evidence="1" id="KW-0677">Repeat</keyword>
<dbReference type="Gene3D" id="1.25.40.10">
    <property type="entry name" value="Tetratricopeptide repeat domain"/>
    <property type="match status" value="2"/>
</dbReference>
<organism evidence="3 4">
    <name type="scientific">Dendrobium chrysotoxum</name>
    <name type="common">Orchid</name>
    <dbReference type="NCBI Taxonomy" id="161865"/>
    <lineage>
        <taxon>Eukaryota</taxon>
        <taxon>Viridiplantae</taxon>
        <taxon>Streptophyta</taxon>
        <taxon>Embryophyta</taxon>
        <taxon>Tracheophyta</taxon>
        <taxon>Spermatophyta</taxon>
        <taxon>Magnoliopsida</taxon>
        <taxon>Liliopsida</taxon>
        <taxon>Asparagales</taxon>
        <taxon>Orchidaceae</taxon>
        <taxon>Epidendroideae</taxon>
        <taxon>Malaxideae</taxon>
        <taxon>Dendrobiinae</taxon>
        <taxon>Dendrobium</taxon>
    </lineage>
</organism>
<dbReference type="PANTHER" id="PTHR47926:SF354">
    <property type="entry name" value="REPEAT (PPR-LIKE) SUPERFAMILY PROTEIN, PUTATIVE-RELATED"/>
    <property type="match status" value="1"/>
</dbReference>
<dbReference type="GO" id="GO:0003723">
    <property type="term" value="F:RNA binding"/>
    <property type="evidence" value="ECO:0007669"/>
    <property type="project" value="InterPro"/>
</dbReference>
<comment type="caution">
    <text evidence="3">The sequence shown here is derived from an EMBL/GenBank/DDBJ whole genome shotgun (WGS) entry which is preliminary data.</text>
</comment>